<name>A0A8J4R3M1_9ROSI</name>
<comment type="caution">
    <text evidence="1">The sequence shown here is derived from an EMBL/GenBank/DDBJ whole genome shotgun (WGS) entry which is preliminary data.</text>
</comment>
<gene>
    <name evidence="1" type="ORF">CMV_017908</name>
</gene>
<evidence type="ECO:0000313" key="2">
    <source>
        <dbReference type="Proteomes" id="UP000737018"/>
    </source>
</evidence>
<accession>A0A8J4R3M1</accession>
<reference evidence="1" key="1">
    <citation type="submission" date="2020-03" db="EMBL/GenBank/DDBJ databases">
        <title>Castanea mollissima Vanexum genome sequencing.</title>
        <authorList>
            <person name="Staton M."/>
        </authorList>
    </citation>
    <scope>NUCLEOTIDE SEQUENCE</scope>
    <source>
        <tissue evidence="1">Leaf</tissue>
    </source>
</reference>
<evidence type="ECO:0000313" key="1">
    <source>
        <dbReference type="EMBL" id="KAF3957038.1"/>
    </source>
</evidence>
<keyword evidence="2" id="KW-1185">Reference proteome</keyword>
<organism evidence="1 2">
    <name type="scientific">Castanea mollissima</name>
    <name type="common">Chinese chestnut</name>
    <dbReference type="NCBI Taxonomy" id="60419"/>
    <lineage>
        <taxon>Eukaryota</taxon>
        <taxon>Viridiplantae</taxon>
        <taxon>Streptophyta</taxon>
        <taxon>Embryophyta</taxon>
        <taxon>Tracheophyta</taxon>
        <taxon>Spermatophyta</taxon>
        <taxon>Magnoliopsida</taxon>
        <taxon>eudicotyledons</taxon>
        <taxon>Gunneridae</taxon>
        <taxon>Pentapetalae</taxon>
        <taxon>rosids</taxon>
        <taxon>fabids</taxon>
        <taxon>Fagales</taxon>
        <taxon>Fagaceae</taxon>
        <taxon>Castanea</taxon>
    </lineage>
</organism>
<sequence length="206" mass="23102">MRRSHIELDKHFERCRFETLKYMDFSYCENITKARGCNSLNSRSLLSQFGDVIGLPQNLACEMMNALNKGVKRHRPSCNFNTRLPSLQPPSICLGNLLGVTPWTRILFSQCPGPRFVSPKIVGGLGIRKLEDTNIAFIAKLGLAMASNLDVKWVQILKAKYLQKKSFLKAPLSSLSSWLWKGIYKSKALVKKGACFQNMIGSTSGN</sequence>
<dbReference type="EMBL" id="JRKL02002930">
    <property type="protein sequence ID" value="KAF3957038.1"/>
    <property type="molecule type" value="Genomic_DNA"/>
</dbReference>
<protein>
    <submittedName>
        <fullName evidence="1">Uncharacterized protein</fullName>
    </submittedName>
</protein>
<dbReference type="AlphaFoldDB" id="A0A8J4R3M1"/>
<dbReference type="Proteomes" id="UP000737018">
    <property type="component" value="Unassembled WGS sequence"/>
</dbReference>
<dbReference type="OrthoDB" id="1748414at2759"/>
<proteinExistence type="predicted"/>